<organism evidence="2 3">
    <name type="scientific">Rubritalea halochordaticola</name>
    <dbReference type="NCBI Taxonomy" id="714537"/>
    <lineage>
        <taxon>Bacteria</taxon>
        <taxon>Pseudomonadati</taxon>
        <taxon>Verrucomicrobiota</taxon>
        <taxon>Verrucomicrobiia</taxon>
        <taxon>Verrucomicrobiales</taxon>
        <taxon>Rubritaleaceae</taxon>
        <taxon>Rubritalea</taxon>
    </lineage>
</organism>
<sequence length="163" mass="17901">MKKWIGILLVFLATHALAEEVALHLNIVIPEAGGAEYTLIGKDLQPVSAERLQAVQSEGKWRLAMHGVHYLSSSGTPVFMKELARDYQFGSLVTGSLVISGKVWLMQAKLERAEGKLTLSELRLLEVTQKSEQEEPFSTKPIQIKSLPLGAKSLLQAVGKHAE</sequence>
<feature type="chain" id="PRO_5047005993" evidence="1">
    <location>
        <begin position="19"/>
        <end position="163"/>
    </location>
</feature>
<comment type="caution">
    <text evidence="2">The sequence shown here is derived from an EMBL/GenBank/DDBJ whole genome shotgun (WGS) entry which is preliminary data.</text>
</comment>
<reference evidence="2 3" key="1">
    <citation type="submission" date="2024-02" db="EMBL/GenBank/DDBJ databases">
        <title>Rubritalea halochordaticola NBRC 107102.</title>
        <authorList>
            <person name="Ichikawa N."/>
            <person name="Katano-Makiyama Y."/>
            <person name="Hidaka K."/>
        </authorList>
    </citation>
    <scope>NUCLEOTIDE SEQUENCE [LARGE SCALE GENOMIC DNA]</scope>
    <source>
        <strain evidence="2 3">NBRC 107102</strain>
    </source>
</reference>
<evidence type="ECO:0000256" key="1">
    <source>
        <dbReference type="SAM" id="SignalP"/>
    </source>
</evidence>
<dbReference type="RefSeq" id="WP_346189113.1">
    <property type="nucleotide sequence ID" value="NZ_BAABRL010000008.1"/>
</dbReference>
<evidence type="ECO:0000313" key="2">
    <source>
        <dbReference type="EMBL" id="GAA5496432.1"/>
    </source>
</evidence>
<accession>A0ABP9V733</accession>
<protein>
    <submittedName>
        <fullName evidence="2">Uncharacterized protein</fullName>
    </submittedName>
</protein>
<proteinExistence type="predicted"/>
<keyword evidence="1" id="KW-0732">Signal</keyword>
<name>A0ABP9V733_9BACT</name>
<dbReference type="EMBL" id="BAABRL010000008">
    <property type="protein sequence ID" value="GAA5496432.1"/>
    <property type="molecule type" value="Genomic_DNA"/>
</dbReference>
<gene>
    <name evidence="2" type="ORF">Rhal01_02615</name>
</gene>
<keyword evidence="3" id="KW-1185">Reference proteome</keyword>
<dbReference type="Proteomes" id="UP001424741">
    <property type="component" value="Unassembled WGS sequence"/>
</dbReference>
<evidence type="ECO:0000313" key="3">
    <source>
        <dbReference type="Proteomes" id="UP001424741"/>
    </source>
</evidence>
<feature type="signal peptide" evidence="1">
    <location>
        <begin position="1"/>
        <end position="18"/>
    </location>
</feature>